<comment type="subcellular location">
    <subcellularLocation>
        <location evidence="1">Cytoplasm</location>
    </subcellularLocation>
</comment>
<dbReference type="Pfam" id="PF01135">
    <property type="entry name" value="PCMT"/>
    <property type="match status" value="1"/>
</dbReference>
<keyword evidence="5" id="KW-0963">Cytoplasm</keyword>
<accession>A0ABN3MR67</accession>
<proteinExistence type="inferred from homology"/>
<keyword evidence="6" id="KW-0489">Methyltransferase</keyword>
<dbReference type="Gene3D" id="3.40.50.150">
    <property type="entry name" value="Vaccinia Virus protein VP39"/>
    <property type="match status" value="1"/>
</dbReference>
<evidence type="ECO:0000256" key="8">
    <source>
        <dbReference type="ARBA" id="ARBA00022691"/>
    </source>
</evidence>
<dbReference type="InterPro" id="IPR000682">
    <property type="entry name" value="PCMT"/>
</dbReference>
<comment type="similarity">
    <text evidence="2">Belongs to the methyltransferase superfamily. L-isoaspartyl/D-aspartyl protein methyltransferase family.</text>
</comment>
<evidence type="ECO:0000256" key="6">
    <source>
        <dbReference type="ARBA" id="ARBA00022603"/>
    </source>
</evidence>
<comment type="caution">
    <text evidence="12">The sequence shown here is derived from an EMBL/GenBank/DDBJ whole genome shotgun (WGS) entry which is preliminary data.</text>
</comment>
<dbReference type="CDD" id="cd02440">
    <property type="entry name" value="AdoMet_MTases"/>
    <property type="match status" value="1"/>
</dbReference>
<organism evidence="12 13">
    <name type="scientific">Streptomyces graminearus</name>
    <dbReference type="NCBI Taxonomy" id="284030"/>
    <lineage>
        <taxon>Bacteria</taxon>
        <taxon>Bacillati</taxon>
        <taxon>Actinomycetota</taxon>
        <taxon>Actinomycetes</taxon>
        <taxon>Kitasatosporales</taxon>
        <taxon>Streptomycetaceae</taxon>
        <taxon>Streptomyces</taxon>
    </lineage>
</organism>
<evidence type="ECO:0000256" key="3">
    <source>
        <dbReference type="ARBA" id="ARBA00011890"/>
    </source>
</evidence>
<keyword evidence="7" id="KW-0808">Transferase</keyword>
<evidence type="ECO:0000313" key="12">
    <source>
        <dbReference type="EMBL" id="GAA2507073.1"/>
    </source>
</evidence>
<dbReference type="EMBL" id="BAAATL010000039">
    <property type="protein sequence ID" value="GAA2507073.1"/>
    <property type="molecule type" value="Genomic_DNA"/>
</dbReference>
<evidence type="ECO:0000313" key="13">
    <source>
        <dbReference type="Proteomes" id="UP001501721"/>
    </source>
</evidence>
<dbReference type="SUPFAM" id="SSF53335">
    <property type="entry name" value="S-adenosyl-L-methionine-dependent methyltransferases"/>
    <property type="match status" value="1"/>
</dbReference>
<evidence type="ECO:0000256" key="5">
    <source>
        <dbReference type="ARBA" id="ARBA00022490"/>
    </source>
</evidence>
<evidence type="ECO:0000256" key="4">
    <source>
        <dbReference type="ARBA" id="ARBA00013346"/>
    </source>
</evidence>
<dbReference type="PANTHER" id="PTHR11579">
    <property type="entry name" value="PROTEIN-L-ISOASPARTATE O-METHYLTRANSFERASE"/>
    <property type="match status" value="1"/>
</dbReference>
<evidence type="ECO:0000256" key="10">
    <source>
        <dbReference type="ARBA" id="ARBA00031323"/>
    </source>
</evidence>
<evidence type="ECO:0000256" key="11">
    <source>
        <dbReference type="ARBA" id="ARBA00031350"/>
    </source>
</evidence>
<name>A0ABN3MR67_9ACTN</name>
<gene>
    <name evidence="12" type="ORF">GCM10010422_67690</name>
</gene>
<evidence type="ECO:0000256" key="2">
    <source>
        <dbReference type="ARBA" id="ARBA00005369"/>
    </source>
</evidence>
<evidence type="ECO:0000256" key="7">
    <source>
        <dbReference type="ARBA" id="ARBA00022679"/>
    </source>
</evidence>
<dbReference type="Proteomes" id="UP001501721">
    <property type="component" value="Unassembled WGS sequence"/>
</dbReference>
<dbReference type="EC" id="2.1.1.77" evidence="3"/>
<sequence length="211" mass="22881">MTYDHQRMDRPGREKLGRVLMESGALSSDWASTFAAVDRAAFLPDLMWPYDMAARVSVTVDRREDPGAWLAAADSDVPIVTQWDDGAHPGPGPGTLSTSSSSMPSVVYALLQDLEVDDGMRVLDVGTGTGETAGALTHRLGPRNVTTIEVDESVSARARERLRRLNLDPEVIVGDGFEGHRGRAPYDRVLATVALRQLPMAWVSGRRVPAA</sequence>
<evidence type="ECO:0000256" key="1">
    <source>
        <dbReference type="ARBA" id="ARBA00004496"/>
    </source>
</evidence>
<dbReference type="PANTHER" id="PTHR11579:SF0">
    <property type="entry name" value="PROTEIN-L-ISOASPARTATE(D-ASPARTATE) O-METHYLTRANSFERASE"/>
    <property type="match status" value="1"/>
</dbReference>
<protein>
    <recommendedName>
        <fullName evidence="4">Protein-L-isoaspartate O-methyltransferase</fullName>
        <ecNumber evidence="3">2.1.1.77</ecNumber>
    </recommendedName>
    <alternativeName>
        <fullName evidence="11">L-isoaspartyl protein carboxyl methyltransferase</fullName>
    </alternativeName>
    <alternativeName>
        <fullName evidence="9">Protein L-isoaspartyl methyltransferase</fullName>
    </alternativeName>
    <alternativeName>
        <fullName evidence="10">Protein-beta-aspartate methyltransferase</fullName>
    </alternativeName>
</protein>
<dbReference type="InterPro" id="IPR029063">
    <property type="entry name" value="SAM-dependent_MTases_sf"/>
</dbReference>
<evidence type="ECO:0000256" key="9">
    <source>
        <dbReference type="ARBA" id="ARBA00030757"/>
    </source>
</evidence>
<reference evidence="12 13" key="1">
    <citation type="journal article" date="2019" name="Int. J. Syst. Evol. Microbiol.">
        <title>The Global Catalogue of Microorganisms (GCM) 10K type strain sequencing project: providing services to taxonomists for standard genome sequencing and annotation.</title>
        <authorList>
            <consortium name="The Broad Institute Genomics Platform"/>
            <consortium name="The Broad Institute Genome Sequencing Center for Infectious Disease"/>
            <person name="Wu L."/>
            <person name="Ma J."/>
        </authorList>
    </citation>
    <scope>NUCLEOTIDE SEQUENCE [LARGE SCALE GENOMIC DNA]</scope>
    <source>
        <strain evidence="12 13">JCM 6923</strain>
    </source>
</reference>
<keyword evidence="8" id="KW-0949">S-adenosyl-L-methionine</keyword>
<keyword evidence="13" id="KW-1185">Reference proteome</keyword>